<dbReference type="InterPro" id="IPR000905">
    <property type="entry name" value="Gcp-like_dom"/>
</dbReference>
<keyword evidence="4" id="KW-0808">Transferase</keyword>
<dbReference type="Proteomes" id="UP000326914">
    <property type="component" value="Chromosome"/>
</dbReference>
<dbReference type="Gene3D" id="3.30.420.40">
    <property type="match status" value="2"/>
</dbReference>
<dbReference type="AlphaFoldDB" id="A0A5J6Z9S3"/>
<dbReference type="CDD" id="cd24032">
    <property type="entry name" value="ASKHA_NBD_TsaB"/>
    <property type="match status" value="1"/>
</dbReference>
<dbReference type="InterPro" id="IPR043129">
    <property type="entry name" value="ATPase_NBD"/>
</dbReference>
<evidence type="ECO:0000256" key="1">
    <source>
        <dbReference type="ARBA" id="ARBA00010493"/>
    </source>
</evidence>
<dbReference type="NCBIfam" id="TIGR03725">
    <property type="entry name" value="T6A_YeaZ"/>
    <property type="match status" value="1"/>
</dbReference>
<organism evidence="4 5">
    <name type="scientific">Buchnera aphidicola</name>
    <name type="common">Aphis gossypii</name>
    <dbReference type="NCBI Taxonomy" id="98785"/>
    <lineage>
        <taxon>Bacteria</taxon>
        <taxon>Pseudomonadati</taxon>
        <taxon>Pseudomonadota</taxon>
        <taxon>Gammaproteobacteria</taxon>
        <taxon>Enterobacterales</taxon>
        <taxon>Erwiniaceae</taxon>
        <taxon>Buchnera</taxon>
    </lineage>
</organism>
<dbReference type="OrthoDB" id="9809995at2"/>
<accession>A0A5J6Z9S3</accession>
<dbReference type="PANTHER" id="PTHR11735:SF11">
    <property type="entry name" value="TRNA THREONYLCARBAMOYLADENOSINE BIOSYNTHESIS PROTEIN TSAB"/>
    <property type="match status" value="1"/>
</dbReference>
<dbReference type="RefSeq" id="WP_158346408.1">
    <property type="nucleotide sequence ID" value="NZ_CP042426.1"/>
</dbReference>
<dbReference type="EMBL" id="CP042426">
    <property type="protein sequence ID" value="QFQ32152.1"/>
    <property type="molecule type" value="Genomic_DNA"/>
</dbReference>
<dbReference type="PANTHER" id="PTHR11735">
    <property type="entry name" value="TRNA N6-ADENOSINE THREONYLCARBAMOYLTRANSFERASE"/>
    <property type="match status" value="1"/>
</dbReference>
<sequence>MSNIILAIDTSMNYCSVAVYKKKIYSLSDYCNKEHTIKILPMIKKILLLAKITFKDINYVIFSKGPGNFTGIRIAIGVAQSLSLSLNIPILGISTLAIMAEKAWRKYHQKKILVAIAAGIDKIYLSKYIKDSRLLWIGNKTEVLIHSDDIKEETKNLDNDWFFVGNGLEKFNSKNFFNYEKIKNISPNAKDLIPFSLLNIKNKNFLHFTKLEPNYLNNIF</sequence>
<reference evidence="4 5" key="1">
    <citation type="submission" date="2019-07" db="EMBL/GenBank/DDBJ databases">
        <title>Buchnera limit thermal tolerance of host aphids.</title>
        <authorList>
            <person name="Zhang B."/>
            <person name="Moran N."/>
        </authorList>
    </citation>
    <scope>NUCLEOTIDE SEQUENCE [LARGE SCALE GENOMIC DNA]</scope>
    <source>
        <strain evidence="4 5">Ago-UT1</strain>
    </source>
</reference>
<evidence type="ECO:0000313" key="5">
    <source>
        <dbReference type="Proteomes" id="UP000326914"/>
    </source>
</evidence>
<dbReference type="GO" id="GO:0002949">
    <property type="term" value="P:tRNA threonylcarbamoyladenosine modification"/>
    <property type="evidence" value="ECO:0007669"/>
    <property type="project" value="InterPro"/>
</dbReference>
<protein>
    <recommendedName>
        <fullName evidence="2">tRNA threonylcarbamoyladenosine biosynthesis protein TsaB</fullName>
    </recommendedName>
    <alternativeName>
        <fullName evidence="3">t(6)A37 threonylcarbamoyladenosine biosynthesis protein TsaB</fullName>
    </alternativeName>
</protein>
<name>A0A5J6Z9S3_9GAMM</name>
<dbReference type="SUPFAM" id="SSF53067">
    <property type="entry name" value="Actin-like ATPase domain"/>
    <property type="match status" value="2"/>
</dbReference>
<proteinExistence type="inferred from homology"/>
<dbReference type="GO" id="GO:0005829">
    <property type="term" value="C:cytosol"/>
    <property type="evidence" value="ECO:0007669"/>
    <property type="project" value="TreeGrafter"/>
</dbReference>
<dbReference type="Pfam" id="PF00814">
    <property type="entry name" value="TsaD"/>
    <property type="match status" value="1"/>
</dbReference>
<evidence type="ECO:0000313" key="4">
    <source>
        <dbReference type="EMBL" id="QFQ32152.1"/>
    </source>
</evidence>
<evidence type="ECO:0000256" key="3">
    <source>
        <dbReference type="ARBA" id="ARBA00032446"/>
    </source>
</evidence>
<gene>
    <name evidence="4" type="primary">tsaB</name>
    <name evidence="4" type="ORF">FQV32_01850</name>
</gene>
<comment type="similarity">
    <text evidence="1">Belongs to the KAE1 / TsaD family. TsaB subfamily.</text>
</comment>
<evidence type="ECO:0000256" key="2">
    <source>
        <dbReference type="ARBA" id="ARBA00019012"/>
    </source>
</evidence>
<dbReference type="InterPro" id="IPR022496">
    <property type="entry name" value="T6A_TsaB"/>
</dbReference>
<dbReference type="GO" id="GO:0016740">
    <property type="term" value="F:transferase activity"/>
    <property type="evidence" value="ECO:0007669"/>
    <property type="project" value="UniProtKB-KW"/>
</dbReference>